<evidence type="ECO:0000256" key="7">
    <source>
        <dbReference type="RuleBase" id="RU363032"/>
    </source>
</evidence>
<keyword evidence="2 7" id="KW-0813">Transport</keyword>
<dbReference type="Gene3D" id="1.10.3720.10">
    <property type="entry name" value="MetI-like"/>
    <property type="match status" value="1"/>
</dbReference>
<feature type="transmembrane region" description="Helical" evidence="7">
    <location>
        <begin position="281"/>
        <end position="300"/>
    </location>
</feature>
<protein>
    <submittedName>
        <fullName evidence="9">ABC transporter permease</fullName>
    </submittedName>
</protein>
<keyword evidence="6 7" id="KW-0472">Membrane</keyword>
<dbReference type="Pfam" id="PF00528">
    <property type="entry name" value="BPD_transp_1"/>
    <property type="match status" value="1"/>
</dbReference>
<dbReference type="GO" id="GO:0005886">
    <property type="term" value="C:plasma membrane"/>
    <property type="evidence" value="ECO:0007669"/>
    <property type="project" value="UniProtKB-SubCell"/>
</dbReference>
<dbReference type="CDD" id="cd06261">
    <property type="entry name" value="TM_PBP2"/>
    <property type="match status" value="1"/>
</dbReference>
<dbReference type="OrthoDB" id="9778910at2"/>
<dbReference type="PROSITE" id="PS50928">
    <property type="entry name" value="ABC_TM1"/>
    <property type="match status" value="1"/>
</dbReference>
<dbReference type="InterPro" id="IPR000515">
    <property type="entry name" value="MetI-like"/>
</dbReference>
<evidence type="ECO:0000313" key="10">
    <source>
        <dbReference type="Proteomes" id="UP000322634"/>
    </source>
</evidence>
<accession>A0A5D0UIT0</accession>
<keyword evidence="3" id="KW-1003">Cell membrane</keyword>
<evidence type="ECO:0000313" key="9">
    <source>
        <dbReference type="EMBL" id="TYC18401.1"/>
    </source>
</evidence>
<organism evidence="9 10">
    <name type="scientific">Actinomadura syzygii</name>
    <dbReference type="NCBI Taxonomy" id="1427538"/>
    <lineage>
        <taxon>Bacteria</taxon>
        <taxon>Bacillati</taxon>
        <taxon>Actinomycetota</taxon>
        <taxon>Actinomycetes</taxon>
        <taxon>Streptosporangiales</taxon>
        <taxon>Thermomonosporaceae</taxon>
        <taxon>Actinomadura</taxon>
    </lineage>
</organism>
<evidence type="ECO:0000256" key="6">
    <source>
        <dbReference type="ARBA" id="ARBA00023136"/>
    </source>
</evidence>
<name>A0A5D0UIT0_9ACTN</name>
<keyword evidence="5 7" id="KW-1133">Transmembrane helix</keyword>
<dbReference type="Proteomes" id="UP000322634">
    <property type="component" value="Unassembled WGS sequence"/>
</dbReference>
<dbReference type="InterPro" id="IPR045621">
    <property type="entry name" value="BPD_transp_1_N"/>
</dbReference>
<keyword evidence="4 7" id="KW-0812">Transmembrane</keyword>
<feature type="transmembrane region" description="Helical" evidence="7">
    <location>
        <begin position="134"/>
        <end position="159"/>
    </location>
</feature>
<feature type="transmembrane region" description="Helical" evidence="7">
    <location>
        <begin position="250"/>
        <end position="269"/>
    </location>
</feature>
<dbReference type="AlphaFoldDB" id="A0A5D0UIT0"/>
<evidence type="ECO:0000256" key="3">
    <source>
        <dbReference type="ARBA" id="ARBA00022475"/>
    </source>
</evidence>
<dbReference type="SUPFAM" id="SSF161098">
    <property type="entry name" value="MetI-like"/>
    <property type="match status" value="1"/>
</dbReference>
<feature type="transmembrane region" description="Helical" evidence="7">
    <location>
        <begin position="179"/>
        <end position="197"/>
    </location>
</feature>
<comment type="similarity">
    <text evidence="7">Belongs to the binding-protein-dependent transport system permease family.</text>
</comment>
<dbReference type="InterPro" id="IPR035906">
    <property type="entry name" value="MetI-like_sf"/>
</dbReference>
<feature type="domain" description="ABC transmembrane type-1" evidence="8">
    <location>
        <begin position="95"/>
        <end position="300"/>
    </location>
</feature>
<dbReference type="RefSeq" id="WP_148347634.1">
    <property type="nucleotide sequence ID" value="NZ_JBHSBF010000019.1"/>
</dbReference>
<reference evidence="9 10" key="1">
    <citation type="submission" date="2019-08" db="EMBL/GenBank/DDBJ databases">
        <title>Actinomadura sp. nov. CYP1-5 isolated from mountain soil.</title>
        <authorList>
            <person name="Songsumanus A."/>
            <person name="Kuncharoen N."/>
            <person name="Kudo T."/>
            <person name="Yuki M."/>
            <person name="Igarashi Y."/>
            <person name="Tanasupawat S."/>
        </authorList>
    </citation>
    <scope>NUCLEOTIDE SEQUENCE [LARGE SCALE GENOMIC DNA]</scope>
    <source>
        <strain evidence="9 10">GKU157</strain>
    </source>
</reference>
<proteinExistence type="inferred from homology"/>
<comment type="subcellular location">
    <subcellularLocation>
        <location evidence="1 7">Cell membrane</location>
        <topology evidence="1 7">Multi-pass membrane protein</topology>
    </subcellularLocation>
</comment>
<dbReference type="PANTHER" id="PTHR43163:SF3">
    <property type="entry name" value="PEPTIDE ABC TRANSPORTER PERMEASE PROTEIN"/>
    <property type="match status" value="1"/>
</dbReference>
<gene>
    <name evidence="9" type="ORF">FXF65_01150</name>
</gene>
<evidence type="ECO:0000256" key="5">
    <source>
        <dbReference type="ARBA" id="ARBA00022989"/>
    </source>
</evidence>
<dbReference type="PANTHER" id="PTHR43163">
    <property type="entry name" value="DIPEPTIDE TRANSPORT SYSTEM PERMEASE PROTEIN DPPB-RELATED"/>
    <property type="match status" value="1"/>
</dbReference>
<dbReference type="GO" id="GO:0055085">
    <property type="term" value="P:transmembrane transport"/>
    <property type="evidence" value="ECO:0007669"/>
    <property type="project" value="InterPro"/>
</dbReference>
<evidence type="ECO:0000259" key="8">
    <source>
        <dbReference type="PROSITE" id="PS50928"/>
    </source>
</evidence>
<dbReference type="EMBL" id="VSFF01000001">
    <property type="protein sequence ID" value="TYC18401.1"/>
    <property type="molecule type" value="Genomic_DNA"/>
</dbReference>
<evidence type="ECO:0000256" key="4">
    <source>
        <dbReference type="ARBA" id="ARBA00022692"/>
    </source>
</evidence>
<evidence type="ECO:0000256" key="2">
    <source>
        <dbReference type="ARBA" id="ARBA00022448"/>
    </source>
</evidence>
<comment type="caution">
    <text evidence="9">The sequence shown here is derived from an EMBL/GenBank/DDBJ whole genome shotgun (WGS) entry which is preliminary data.</text>
</comment>
<evidence type="ECO:0000256" key="1">
    <source>
        <dbReference type="ARBA" id="ARBA00004651"/>
    </source>
</evidence>
<feature type="transmembrane region" description="Helical" evidence="7">
    <location>
        <begin position="99"/>
        <end position="122"/>
    </location>
</feature>
<sequence>MARHALRRVSLAVVQLAALAILIFLLTALLPGDAAEVAFNEQASLEQVAQLRTQLGLDRPLADRFADWAGALLSGDLGTSLIGGEPVGGIVARSLATTALLACVTAVLLVPLSLVLGLVMGLREGGRLDRALSAVMLALNSVPDFVLALVAVAVFALRLGWFPSTWLDAGAADLLTRPGLLVLPVAVLLARTVCLLARQFRAGTIAALHADYVVQARRLGVPRGRLVLRHVLPNAAVPGVQELARTGDQLLGGVLIVEAVFAIPGSATALVDAVQGRDVPVVQALTLLLAAVALAFNVAADLVSHRLAPRTEVLR</sequence>
<keyword evidence="10" id="KW-1185">Reference proteome</keyword>
<dbReference type="Pfam" id="PF19300">
    <property type="entry name" value="BPD_transp_1_N"/>
    <property type="match status" value="1"/>
</dbReference>